<protein>
    <submittedName>
        <fullName evidence="1">Uncharacterized protein</fullName>
    </submittedName>
</protein>
<evidence type="ECO:0000313" key="1">
    <source>
        <dbReference type="EMBL" id="EAS44224.1"/>
    </source>
</evidence>
<organism evidence="1 2">
    <name type="scientific">Photobacterium profundum 3TCK</name>
    <dbReference type="NCBI Taxonomy" id="314280"/>
    <lineage>
        <taxon>Bacteria</taxon>
        <taxon>Pseudomonadati</taxon>
        <taxon>Pseudomonadota</taxon>
        <taxon>Gammaproteobacteria</taxon>
        <taxon>Vibrionales</taxon>
        <taxon>Vibrionaceae</taxon>
        <taxon>Photobacterium</taxon>
    </lineage>
</organism>
<dbReference type="Proteomes" id="UP000003789">
    <property type="component" value="Unassembled WGS sequence"/>
</dbReference>
<dbReference type="AlphaFoldDB" id="Q1Z6C3"/>
<name>Q1Z6C3_9GAMM</name>
<sequence length="200" mass="23692">MIEQHNTYSWHNIQHLAEEYFQFWSTKEDLRWCRQVWANLNEVNFFDELPYPENHTYEAIVPFLALIYQHFSFDGAWDEHSLFTKLSKEKLTKMLCTLPLNSEELFNELAEELKSHVDSLAPELWLSYEEGSGEEVYTQRSRANRYEFLLKCTHDLYLCPNFHDVCLSMYGYKGRSGKLSFAAISEIFNLEGLIVPLRPD</sequence>
<comment type="caution">
    <text evidence="1">The sequence shown here is derived from an EMBL/GenBank/DDBJ whole genome shotgun (WGS) entry which is preliminary data.</text>
</comment>
<evidence type="ECO:0000313" key="2">
    <source>
        <dbReference type="Proteomes" id="UP000003789"/>
    </source>
</evidence>
<gene>
    <name evidence="1" type="ORF">P3TCK_11093</name>
</gene>
<dbReference type="EMBL" id="AAPH01000006">
    <property type="protein sequence ID" value="EAS44224.1"/>
    <property type="molecule type" value="Genomic_DNA"/>
</dbReference>
<accession>Q1Z6C3</accession>
<dbReference type="HOGENOM" id="CLU_1365143_0_0_6"/>
<proteinExistence type="predicted"/>
<dbReference type="RefSeq" id="WP_006230242.1">
    <property type="nucleotide sequence ID" value="NZ_CH724134.1"/>
</dbReference>
<reference evidence="1 2" key="1">
    <citation type="submission" date="2006-03" db="EMBL/GenBank/DDBJ databases">
        <authorList>
            <person name="Bartlett D.H."/>
            <person name="Valle G."/>
            <person name="Lauro F.M."/>
            <person name="Vezzi A."/>
            <person name="Simonato F."/>
            <person name="Eloe E."/>
            <person name="Vitulo N."/>
            <person name="Stratton T.K."/>
            <person name="D'angelo M."/>
            <person name="Ferriera S."/>
            <person name="Johnson J."/>
            <person name="Kravitz S."/>
            <person name="Beeson K."/>
            <person name="Sutton G."/>
            <person name="Rogers Y."/>
            <person name="Friedman R."/>
            <person name="Frazier M."/>
            <person name="Venter J.C."/>
        </authorList>
    </citation>
    <scope>NUCLEOTIDE SEQUENCE [LARGE SCALE GENOMIC DNA]</scope>
    <source>
        <strain evidence="1 2">3TCK</strain>
    </source>
</reference>